<dbReference type="EC" id="1.1.1.153" evidence="4"/>
<dbReference type="InterPro" id="IPR002347">
    <property type="entry name" value="SDR_fam"/>
</dbReference>
<sequence length="258" mass="28844">MDLNKKTYLLITGASRGIGRTMAIECSKKIAPGSLVVLLARSESGLNKTKDQISSNNKSIIVRTIPIDLANAQKSELQKAILTSLEGYNAKDFERALIIHNAGSLGDSTKLAKELDDIDYWVDYYKLNVFSVTVLNAVFMKEFQDIEKVVVNITSLCGIQPFPSLSYYCSGKASREMYFKVLASEEPNVVVLNYSPGPVDTEMFHEIQTNSHDENLRSSFTEQLEKRTVLTTEQTTAKFLSVLEANKFKSGDHVDYFD</sequence>
<name>A0A7R8Z0T0_HERIL</name>
<dbReference type="InterPro" id="IPR036291">
    <property type="entry name" value="NAD(P)-bd_dom_sf"/>
</dbReference>
<dbReference type="GO" id="GO:0004757">
    <property type="term" value="F:sepiapterin reductase (NADP+) activity"/>
    <property type="evidence" value="ECO:0007669"/>
    <property type="project" value="UniProtKB-EC"/>
</dbReference>
<dbReference type="Pfam" id="PF00106">
    <property type="entry name" value="adh_short"/>
    <property type="match status" value="1"/>
</dbReference>
<dbReference type="InterPro" id="IPR006393">
    <property type="entry name" value="Sepiapterin_red"/>
</dbReference>
<evidence type="ECO:0000256" key="7">
    <source>
        <dbReference type="ARBA" id="ARBA00022857"/>
    </source>
</evidence>
<reference evidence="9 10" key="1">
    <citation type="submission" date="2020-11" db="EMBL/GenBank/DDBJ databases">
        <authorList>
            <person name="Wallbank WR R."/>
            <person name="Pardo Diaz C."/>
            <person name="Kozak K."/>
            <person name="Martin S."/>
            <person name="Jiggins C."/>
            <person name="Moest M."/>
            <person name="Warren A I."/>
            <person name="Generalovic N T."/>
            <person name="Byers J.R.P. K."/>
            <person name="Montejo-Kovacevich G."/>
            <person name="Yen C E."/>
        </authorList>
    </citation>
    <scope>NUCLEOTIDE SEQUENCE [LARGE SCALE GENOMIC DNA]</scope>
</reference>
<keyword evidence="7" id="KW-0521">NADP</keyword>
<dbReference type="FunCoup" id="A0A7R8Z0T0">
    <property type="interactions" value="197"/>
</dbReference>
<evidence type="ECO:0000256" key="4">
    <source>
        <dbReference type="ARBA" id="ARBA00013075"/>
    </source>
</evidence>
<proteinExistence type="inferred from homology"/>
<gene>
    <name evidence="9" type="ORF">HERILL_LOCUS15260</name>
</gene>
<evidence type="ECO:0000313" key="9">
    <source>
        <dbReference type="EMBL" id="CAD7092934.1"/>
    </source>
</evidence>
<dbReference type="PANTHER" id="PTHR44085:SF2">
    <property type="entry name" value="SEPIAPTERIN REDUCTASE"/>
    <property type="match status" value="1"/>
</dbReference>
<evidence type="ECO:0000313" key="10">
    <source>
        <dbReference type="Proteomes" id="UP000594454"/>
    </source>
</evidence>
<dbReference type="Gene3D" id="3.40.50.720">
    <property type="entry name" value="NAD(P)-binding Rossmann-like Domain"/>
    <property type="match status" value="1"/>
</dbReference>
<dbReference type="NCBIfam" id="TIGR01500">
    <property type="entry name" value="sepiapter_red"/>
    <property type="match status" value="1"/>
</dbReference>
<keyword evidence="8" id="KW-0560">Oxidoreductase</keyword>
<dbReference type="SUPFAM" id="SSF51735">
    <property type="entry name" value="NAD(P)-binding Rossmann-fold domains"/>
    <property type="match status" value="1"/>
</dbReference>
<keyword evidence="10" id="KW-1185">Reference proteome</keyword>
<dbReference type="EMBL" id="LR899014">
    <property type="protein sequence ID" value="CAD7092934.1"/>
    <property type="molecule type" value="Genomic_DNA"/>
</dbReference>
<accession>A0A7R8Z0T0</accession>
<dbReference type="OMA" id="FKGWTLY"/>
<comment type="subcellular location">
    <subcellularLocation>
        <location evidence="1">Cytoplasm</location>
    </subcellularLocation>
</comment>
<evidence type="ECO:0000256" key="3">
    <source>
        <dbReference type="ARBA" id="ARBA00011738"/>
    </source>
</evidence>
<dbReference type="InterPro" id="IPR051721">
    <property type="entry name" value="Biopterin_syn/organic_redct"/>
</dbReference>
<dbReference type="OrthoDB" id="153074at2759"/>
<dbReference type="CDD" id="cd05367">
    <property type="entry name" value="SPR-like_SDR_c"/>
    <property type="match status" value="1"/>
</dbReference>
<comment type="subunit">
    <text evidence="3">Homodimer.</text>
</comment>
<dbReference type="GO" id="GO:0006729">
    <property type="term" value="P:tetrahydrobiopterin biosynthetic process"/>
    <property type="evidence" value="ECO:0007669"/>
    <property type="project" value="InterPro"/>
</dbReference>
<dbReference type="Proteomes" id="UP000594454">
    <property type="component" value="Chromosome 6"/>
</dbReference>
<dbReference type="FunFam" id="3.40.50.720:FF:000259">
    <property type="entry name" value="Sepiapterin reductase"/>
    <property type="match status" value="1"/>
</dbReference>
<dbReference type="InParanoid" id="A0A7R8Z0T0"/>
<dbReference type="GO" id="GO:0005737">
    <property type="term" value="C:cytoplasm"/>
    <property type="evidence" value="ECO:0007669"/>
    <property type="project" value="UniProtKB-SubCell"/>
</dbReference>
<dbReference type="AlphaFoldDB" id="A0A7R8Z0T0"/>
<organism evidence="9 10">
    <name type="scientific">Hermetia illucens</name>
    <name type="common">Black soldier fly</name>
    <dbReference type="NCBI Taxonomy" id="343691"/>
    <lineage>
        <taxon>Eukaryota</taxon>
        <taxon>Metazoa</taxon>
        <taxon>Ecdysozoa</taxon>
        <taxon>Arthropoda</taxon>
        <taxon>Hexapoda</taxon>
        <taxon>Insecta</taxon>
        <taxon>Pterygota</taxon>
        <taxon>Neoptera</taxon>
        <taxon>Endopterygota</taxon>
        <taxon>Diptera</taxon>
        <taxon>Brachycera</taxon>
        <taxon>Stratiomyomorpha</taxon>
        <taxon>Stratiomyidae</taxon>
        <taxon>Hermetiinae</taxon>
        <taxon>Hermetia</taxon>
    </lineage>
</organism>
<evidence type="ECO:0000256" key="6">
    <source>
        <dbReference type="ARBA" id="ARBA00022490"/>
    </source>
</evidence>
<evidence type="ECO:0000256" key="1">
    <source>
        <dbReference type="ARBA" id="ARBA00004496"/>
    </source>
</evidence>
<evidence type="ECO:0000256" key="5">
    <source>
        <dbReference type="ARBA" id="ARBA00019170"/>
    </source>
</evidence>
<comment type="similarity">
    <text evidence="2">Belongs to the sepiapterin reductase family.</text>
</comment>
<evidence type="ECO:0000256" key="2">
    <source>
        <dbReference type="ARBA" id="ARBA00010483"/>
    </source>
</evidence>
<keyword evidence="6" id="KW-0963">Cytoplasm</keyword>
<protein>
    <recommendedName>
        <fullName evidence="5">Sepiapterin reductase</fullName>
        <ecNumber evidence="4">1.1.1.153</ecNumber>
    </recommendedName>
</protein>
<dbReference type="PANTHER" id="PTHR44085">
    <property type="entry name" value="SEPIAPTERIN REDUCTASE"/>
    <property type="match status" value="1"/>
</dbReference>
<evidence type="ECO:0000256" key="8">
    <source>
        <dbReference type="ARBA" id="ARBA00023002"/>
    </source>
</evidence>
<dbReference type="PRINTS" id="PR00081">
    <property type="entry name" value="GDHRDH"/>
</dbReference>